<gene>
    <name evidence="2" type="ORF">JRQ81_013158</name>
</gene>
<sequence>MAEASSSARLAPGSLLLLAAHSAGALGELEGELRAAYPELRVQALPTDLGADEGLQRVARDATDALRRHHDGAHLQRLLLVNNAGEDQLWTEGIVSILA</sequence>
<proteinExistence type="predicted"/>
<accession>A0A9Q0XZM1</accession>
<dbReference type="Gene3D" id="3.40.50.720">
    <property type="entry name" value="NAD(P)-binding Rossmann-like Domain"/>
    <property type="match status" value="1"/>
</dbReference>
<keyword evidence="3" id="KW-1185">Reference proteome</keyword>
<name>A0A9Q0XZM1_9SAUR</name>
<dbReference type="SUPFAM" id="SSF51735">
    <property type="entry name" value="NAD(P)-binding Rossmann-fold domains"/>
    <property type="match status" value="1"/>
</dbReference>
<evidence type="ECO:0000256" key="1">
    <source>
        <dbReference type="SAM" id="SignalP"/>
    </source>
</evidence>
<dbReference type="AlphaFoldDB" id="A0A9Q0XZM1"/>
<keyword evidence="1" id="KW-0732">Signal</keyword>
<dbReference type="Proteomes" id="UP001142489">
    <property type="component" value="Unassembled WGS sequence"/>
</dbReference>
<protein>
    <submittedName>
        <fullName evidence="2">Uncharacterized protein</fullName>
    </submittedName>
</protein>
<comment type="caution">
    <text evidence="2">The sequence shown here is derived from an EMBL/GenBank/DDBJ whole genome shotgun (WGS) entry which is preliminary data.</text>
</comment>
<feature type="signal peptide" evidence="1">
    <location>
        <begin position="1"/>
        <end position="27"/>
    </location>
</feature>
<feature type="chain" id="PRO_5040253245" evidence="1">
    <location>
        <begin position="28"/>
        <end position="99"/>
    </location>
</feature>
<reference evidence="2" key="1">
    <citation type="journal article" date="2023" name="DNA Res.">
        <title>Chromosome-level genome assembly of Phrynocephalus forsythii using third-generation DNA sequencing and Hi-C analysis.</title>
        <authorList>
            <person name="Qi Y."/>
            <person name="Zhao W."/>
            <person name="Zhao Y."/>
            <person name="Niu C."/>
            <person name="Cao S."/>
            <person name="Zhang Y."/>
        </authorList>
    </citation>
    <scope>NUCLEOTIDE SEQUENCE</scope>
    <source>
        <tissue evidence="2">Muscle</tissue>
    </source>
</reference>
<organism evidence="2 3">
    <name type="scientific">Phrynocephalus forsythii</name>
    <dbReference type="NCBI Taxonomy" id="171643"/>
    <lineage>
        <taxon>Eukaryota</taxon>
        <taxon>Metazoa</taxon>
        <taxon>Chordata</taxon>
        <taxon>Craniata</taxon>
        <taxon>Vertebrata</taxon>
        <taxon>Euteleostomi</taxon>
        <taxon>Lepidosauria</taxon>
        <taxon>Squamata</taxon>
        <taxon>Bifurcata</taxon>
        <taxon>Unidentata</taxon>
        <taxon>Episquamata</taxon>
        <taxon>Toxicofera</taxon>
        <taxon>Iguania</taxon>
        <taxon>Acrodonta</taxon>
        <taxon>Agamidae</taxon>
        <taxon>Agaminae</taxon>
        <taxon>Phrynocephalus</taxon>
    </lineage>
</organism>
<dbReference type="EMBL" id="JAPFRF010000004">
    <property type="protein sequence ID" value="KAJ7335217.1"/>
    <property type="molecule type" value="Genomic_DNA"/>
</dbReference>
<evidence type="ECO:0000313" key="3">
    <source>
        <dbReference type="Proteomes" id="UP001142489"/>
    </source>
</evidence>
<dbReference type="InterPro" id="IPR036291">
    <property type="entry name" value="NAD(P)-bd_dom_sf"/>
</dbReference>
<evidence type="ECO:0000313" key="2">
    <source>
        <dbReference type="EMBL" id="KAJ7335217.1"/>
    </source>
</evidence>